<evidence type="ECO:0000313" key="2">
    <source>
        <dbReference type="EMBL" id="EGW06235.1"/>
    </source>
</evidence>
<proteinExistence type="predicted"/>
<sequence>MAERLWSHVHGGVHFTSLARSLLSEFEIVCDFAREYTFHDGRGWQEREKEGRFKLALPEVGMEDREPGSAGPQTQETAALC</sequence>
<dbReference type="AlphaFoldDB" id="G3GX61"/>
<gene>
    <name evidence="2" type="ORF">I79_002375</name>
</gene>
<evidence type="ECO:0000313" key="3">
    <source>
        <dbReference type="Proteomes" id="UP000001075"/>
    </source>
</evidence>
<evidence type="ECO:0000256" key="1">
    <source>
        <dbReference type="SAM" id="MobiDB-lite"/>
    </source>
</evidence>
<reference evidence="3" key="1">
    <citation type="journal article" date="2011" name="Nat. Biotechnol.">
        <title>The genomic sequence of the Chinese hamster ovary (CHO)-K1 cell line.</title>
        <authorList>
            <person name="Xu X."/>
            <person name="Nagarajan H."/>
            <person name="Lewis N.E."/>
            <person name="Pan S."/>
            <person name="Cai Z."/>
            <person name="Liu X."/>
            <person name="Chen W."/>
            <person name="Xie M."/>
            <person name="Wang W."/>
            <person name="Hammond S."/>
            <person name="Andersen M.R."/>
            <person name="Neff N."/>
            <person name="Passarelli B."/>
            <person name="Koh W."/>
            <person name="Fan H.C."/>
            <person name="Wang J."/>
            <person name="Gui Y."/>
            <person name="Lee K.H."/>
            <person name="Betenbaugh M.J."/>
            <person name="Quake S.R."/>
            <person name="Famili I."/>
            <person name="Palsson B.O."/>
            <person name="Wang J."/>
        </authorList>
    </citation>
    <scope>NUCLEOTIDE SEQUENCE [LARGE SCALE GENOMIC DNA]</scope>
    <source>
        <strain evidence="3">CHO K1 cell line</strain>
    </source>
</reference>
<name>G3GX61_CRIGR</name>
<feature type="region of interest" description="Disordered" evidence="1">
    <location>
        <begin position="60"/>
        <end position="81"/>
    </location>
</feature>
<dbReference type="EMBL" id="JH000058">
    <property type="protein sequence ID" value="EGW06235.1"/>
    <property type="molecule type" value="Genomic_DNA"/>
</dbReference>
<organism evidence="2 3">
    <name type="scientific">Cricetulus griseus</name>
    <name type="common">Chinese hamster</name>
    <name type="synonym">Cricetulus barabensis griseus</name>
    <dbReference type="NCBI Taxonomy" id="10029"/>
    <lineage>
        <taxon>Eukaryota</taxon>
        <taxon>Metazoa</taxon>
        <taxon>Chordata</taxon>
        <taxon>Craniata</taxon>
        <taxon>Vertebrata</taxon>
        <taxon>Euteleostomi</taxon>
        <taxon>Mammalia</taxon>
        <taxon>Eutheria</taxon>
        <taxon>Euarchontoglires</taxon>
        <taxon>Glires</taxon>
        <taxon>Rodentia</taxon>
        <taxon>Myomorpha</taxon>
        <taxon>Muroidea</taxon>
        <taxon>Cricetidae</taxon>
        <taxon>Cricetinae</taxon>
        <taxon>Cricetulus</taxon>
    </lineage>
</organism>
<protein>
    <submittedName>
        <fullName evidence="2">Uncharacterized protein</fullName>
    </submittedName>
</protein>
<feature type="compositionally biased region" description="Polar residues" evidence="1">
    <location>
        <begin position="71"/>
        <end position="81"/>
    </location>
</feature>
<dbReference type="Proteomes" id="UP000001075">
    <property type="component" value="Unassembled WGS sequence"/>
</dbReference>
<dbReference type="InParanoid" id="G3GX61"/>
<accession>G3GX61</accession>